<dbReference type="PATRIC" id="fig|280871.6.peg.2142"/>
<organism evidence="2 3">
    <name type="scientific">Mycolicibacterium llatzerense</name>
    <dbReference type="NCBI Taxonomy" id="280871"/>
    <lineage>
        <taxon>Bacteria</taxon>
        <taxon>Bacillati</taxon>
        <taxon>Actinomycetota</taxon>
        <taxon>Actinomycetes</taxon>
        <taxon>Mycobacteriales</taxon>
        <taxon>Mycobacteriaceae</taxon>
        <taxon>Mycolicibacterium</taxon>
    </lineage>
</organism>
<name>A0A0D1JWI1_9MYCO</name>
<dbReference type="Proteomes" id="UP000032221">
    <property type="component" value="Unassembled WGS sequence"/>
</dbReference>
<keyword evidence="3" id="KW-1185">Reference proteome</keyword>
<dbReference type="AlphaFoldDB" id="A0A0D1JWI1"/>
<accession>A0A0D1JWI1</accession>
<protein>
    <submittedName>
        <fullName evidence="2">Uncharacterized protein</fullName>
    </submittedName>
</protein>
<dbReference type="RefSeq" id="WP_043985592.1">
    <property type="nucleotide sequence ID" value="NZ_JXST01000012.1"/>
</dbReference>
<reference evidence="2 3" key="1">
    <citation type="submission" date="2015-01" db="EMBL/GenBank/DDBJ databases">
        <title>Genome sequence of Mycobacterium llatzerense and Mycobacterium immunogenum recovered from brain abscess.</title>
        <authorList>
            <person name="Greninger A.L."/>
            <person name="Langelier C."/>
            <person name="Cunningham G."/>
            <person name="Chiu C.Y."/>
            <person name="Miller S."/>
        </authorList>
    </citation>
    <scope>NUCLEOTIDE SEQUENCE [LARGE SCALE GENOMIC DNA]</scope>
    <source>
        <strain evidence="2 3">CLUC14</strain>
    </source>
</reference>
<sequence length="64" mass="6280">MPPANAGAVSAAAVILSTAPKPASLSLGWAGVSGPPAKNENHGPEQSAGNNDEADQHPAQQPQA</sequence>
<evidence type="ECO:0000256" key="1">
    <source>
        <dbReference type="SAM" id="MobiDB-lite"/>
    </source>
</evidence>
<comment type="caution">
    <text evidence="2">The sequence shown here is derived from an EMBL/GenBank/DDBJ whole genome shotgun (WGS) entry which is preliminary data.</text>
</comment>
<dbReference type="EMBL" id="JXST01000012">
    <property type="protein sequence ID" value="KIU16944.1"/>
    <property type="molecule type" value="Genomic_DNA"/>
</dbReference>
<proteinExistence type="predicted"/>
<evidence type="ECO:0000313" key="2">
    <source>
        <dbReference type="EMBL" id="KIU16944.1"/>
    </source>
</evidence>
<feature type="region of interest" description="Disordered" evidence="1">
    <location>
        <begin position="24"/>
        <end position="64"/>
    </location>
</feature>
<evidence type="ECO:0000313" key="3">
    <source>
        <dbReference type="Proteomes" id="UP000032221"/>
    </source>
</evidence>
<gene>
    <name evidence="2" type="ORF">TL10_10340</name>
</gene>